<dbReference type="Gene3D" id="1.10.10.10">
    <property type="entry name" value="Winged helix-like DNA-binding domain superfamily/Winged helix DNA-binding domain"/>
    <property type="match status" value="1"/>
</dbReference>
<dbReference type="eggNOG" id="arCOG00453">
    <property type="taxonomic scope" value="Archaea"/>
</dbReference>
<evidence type="ECO:0000256" key="2">
    <source>
        <dbReference type="SAM" id="MobiDB-lite"/>
    </source>
</evidence>
<keyword evidence="1" id="KW-0175">Coiled coil</keyword>
<protein>
    <recommendedName>
        <fullName evidence="5">Cell division protein</fullName>
    </recommendedName>
</protein>
<dbReference type="InterPro" id="IPR036388">
    <property type="entry name" value="WH-like_DNA-bd_sf"/>
</dbReference>
<accession>F4G0P5</accession>
<evidence type="ECO:0000256" key="1">
    <source>
        <dbReference type="SAM" id="Coils"/>
    </source>
</evidence>
<name>F4G0P5_METCR</name>
<dbReference type="Gene3D" id="6.10.140.1230">
    <property type="match status" value="1"/>
</dbReference>
<dbReference type="HOGENOM" id="CLU_1072074_0_0_2"/>
<feature type="coiled-coil region" evidence="1">
    <location>
        <begin position="3"/>
        <end position="30"/>
    </location>
</feature>
<proteinExistence type="predicted"/>
<dbReference type="NCBIfam" id="NF041008">
    <property type="entry name" value="cell_div_CdvB"/>
    <property type="match status" value="1"/>
</dbReference>
<organism evidence="3 4">
    <name type="scientific">Metallosphaera cuprina (strain Ar-4)</name>
    <dbReference type="NCBI Taxonomy" id="1006006"/>
    <lineage>
        <taxon>Archaea</taxon>
        <taxon>Thermoproteota</taxon>
        <taxon>Thermoprotei</taxon>
        <taxon>Sulfolobales</taxon>
        <taxon>Sulfolobaceae</taxon>
        <taxon>Metallosphaera</taxon>
    </lineage>
</organism>
<evidence type="ECO:0008006" key="5">
    <source>
        <dbReference type="Google" id="ProtNLM"/>
    </source>
</evidence>
<feature type="region of interest" description="Disordered" evidence="2">
    <location>
        <begin position="166"/>
        <end position="186"/>
    </location>
</feature>
<keyword evidence="4" id="KW-1185">Reference proteome</keyword>
<dbReference type="KEGG" id="mcn:Mcup_0557"/>
<dbReference type="Proteomes" id="UP000007812">
    <property type="component" value="Chromosome"/>
</dbReference>
<reference evidence="3 4" key="1">
    <citation type="journal article" date="2011" name="J. Bacteriol.">
        <title>Complete genome sequence of Metallosphaera cuprina, a metal sulfide-oxidizing archaeon from a hot spring.</title>
        <authorList>
            <person name="Liu L.J."/>
            <person name="You X.Y."/>
            <person name="Zheng H."/>
            <person name="Wang S."/>
            <person name="Jiang C.Y."/>
            <person name="Liu S.J."/>
        </authorList>
    </citation>
    <scope>NUCLEOTIDE SEQUENCE [LARGE SCALE GENOMIC DNA]</scope>
    <source>
        <strain evidence="3 4">Ar-4</strain>
    </source>
</reference>
<evidence type="ECO:0000313" key="3">
    <source>
        <dbReference type="EMBL" id="AEB94664.1"/>
    </source>
</evidence>
<dbReference type="EMBL" id="CP002656">
    <property type="protein sequence ID" value="AEB94664.1"/>
    <property type="molecule type" value="Genomic_DNA"/>
</dbReference>
<gene>
    <name evidence="3" type="ordered locus">Mcup_0557</name>
</gene>
<dbReference type="PATRIC" id="fig|1006006.8.peg.558"/>
<dbReference type="STRING" id="1006006.Mcup_0557"/>
<dbReference type="AlphaFoldDB" id="F4G0P5"/>
<dbReference type="InterPro" id="IPR053654">
    <property type="entry name" value="Cell_Div_Complex_Comp"/>
</dbReference>
<evidence type="ECO:0000313" key="4">
    <source>
        <dbReference type="Proteomes" id="UP000007812"/>
    </source>
</evidence>
<sequence>MKITEISIKLKDQQDKLDEAMRKLEERDKDLFDKAVRSQANGEHARATIYAQEISDIRKIMKIVYTARLAIEKVRIKLETIHDLQGISLVLGPIGRTLENLKEQIRGIAPEVAISLDSIISSVNSIAVETGTTVTDRSVVPTIDDEARKILDDARKTAESKISERMPKLDFPHPPTNITLPHPPATEPKVVKRKIGEEELLDMIKNNGGIIDVYLVSETYGVEKDEVMNVLNSLARKGLIQITG</sequence>